<dbReference type="GO" id="GO:0045436">
    <property type="term" value="F:lycopene beta cyclase activity"/>
    <property type="evidence" value="ECO:0007669"/>
    <property type="project" value="UniProtKB-ARBA"/>
</dbReference>
<keyword evidence="7" id="KW-0413">Isomerase</keyword>
<keyword evidence="3 8" id="KW-0812">Transmembrane</keyword>
<gene>
    <name evidence="10" type="ORF">SAMN02745216_03628</name>
</gene>
<keyword evidence="11" id="KW-1185">Reference proteome</keyword>
<keyword evidence="6 8" id="KW-0472">Membrane</keyword>
<proteinExistence type="predicted"/>
<evidence type="ECO:0000256" key="6">
    <source>
        <dbReference type="ARBA" id="ARBA00023136"/>
    </source>
</evidence>
<feature type="transmembrane region" description="Helical" evidence="8">
    <location>
        <begin position="104"/>
        <end position="124"/>
    </location>
</feature>
<evidence type="ECO:0000256" key="2">
    <source>
        <dbReference type="ARBA" id="ARBA00004829"/>
    </source>
</evidence>
<feature type="transmembrane region" description="Helical" evidence="8">
    <location>
        <begin position="130"/>
        <end position="147"/>
    </location>
</feature>
<organism evidence="10 11">
    <name type="scientific">Desulfatibacillum alkenivorans DSM 16219</name>
    <dbReference type="NCBI Taxonomy" id="1121393"/>
    <lineage>
        <taxon>Bacteria</taxon>
        <taxon>Pseudomonadati</taxon>
        <taxon>Thermodesulfobacteriota</taxon>
        <taxon>Desulfobacteria</taxon>
        <taxon>Desulfobacterales</taxon>
        <taxon>Desulfatibacillaceae</taxon>
        <taxon>Desulfatibacillum</taxon>
    </lineage>
</organism>
<feature type="transmembrane region" description="Helical" evidence="8">
    <location>
        <begin position="204"/>
        <end position="226"/>
    </location>
</feature>
<dbReference type="EMBL" id="FQZU01000026">
    <property type="protein sequence ID" value="SHK53028.1"/>
    <property type="molecule type" value="Genomic_DNA"/>
</dbReference>
<dbReference type="GO" id="GO:0016117">
    <property type="term" value="P:carotenoid biosynthetic process"/>
    <property type="evidence" value="ECO:0007669"/>
    <property type="project" value="UniProtKB-KW"/>
</dbReference>
<feature type="transmembrane region" description="Helical" evidence="8">
    <location>
        <begin position="74"/>
        <end position="92"/>
    </location>
</feature>
<evidence type="ECO:0000259" key="9">
    <source>
        <dbReference type="Pfam" id="PF18916"/>
    </source>
</evidence>
<feature type="transmembrane region" description="Helical" evidence="8">
    <location>
        <begin position="6"/>
        <end position="27"/>
    </location>
</feature>
<dbReference type="GO" id="GO:0016872">
    <property type="term" value="F:intramolecular lyase activity"/>
    <property type="evidence" value="ECO:0007669"/>
    <property type="project" value="InterPro"/>
</dbReference>
<feature type="transmembrane region" description="Helical" evidence="8">
    <location>
        <begin position="36"/>
        <end position="54"/>
    </location>
</feature>
<evidence type="ECO:0000313" key="10">
    <source>
        <dbReference type="EMBL" id="SHK53028.1"/>
    </source>
</evidence>
<feature type="transmembrane region" description="Helical" evidence="8">
    <location>
        <begin position="247"/>
        <end position="267"/>
    </location>
</feature>
<evidence type="ECO:0000256" key="1">
    <source>
        <dbReference type="ARBA" id="ARBA00004141"/>
    </source>
</evidence>
<comment type="pathway">
    <text evidence="2">Carotenoid biosynthesis.</text>
</comment>
<sequence>MQSNFLTQYYYLWSVALLVPFWALILYKKRSGWEEIVYIGMLAGAGAMFFDRYVSFRDYWHPQTIFDLYNFESFLYGFFYGGISAKIFEFAAKTDYAPTRPPNPLLLTVVILANAVIFVAMRIVFHLNSVENFVVMLMTTSALLVLIRRDLYKVCAFSGLLILAFNACWYWIILLIYPDAFKDIWSPAIQKGPQLLKIPVLEHWFILAVGCSGSMVYKVMAGSRIAPPEQAEADKEPLRAGRLILRYAGRFAVPIIALGIVLFRMIVFGTTPIHMKKLAAFFM</sequence>
<keyword evidence="4" id="KW-0125">Carotenoid biosynthesis</keyword>
<evidence type="ECO:0000256" key="3">
    <source>
        <dbReference type="ARBA" id="ARBA00022692"/>
    </source>
</evidence>
<evidence type="ECO:0000256" key="7">
    <source>
        <dbReference type="ARBA" id="ARBA00023235"/>
    </source>
</evidence>
<dbReference type="RefSeq" id="WP_073477666.1">
    <property type="nucleotide sequence ID" value="NZ_FQZU01000026.1"/>
</dbReference>
<protein>
    <recommendedName>
        <fullName evidence="9">Lycopene cyclase domain-containing protein</fullName>
    </recommendedName>
</protein>
<evidence type="ECO:0000256" key="8">
    <source>
        <dbReference type="SAM" id="Phobius"/>
    </source>
</evidence>
<dbReference type="InterPro" id="IPR017825">
    <property type="entry name" value="Lycopene_cyclase_dom"/>
</dbReference>
<reference evidence="11" key="1">
    <citation type="submission" date="2016-11" db="EMBL/GenBank/DDBJ databases">
        <authorList>
            <person name="Varghese N."/>
            <person name="Submissions S."/>
        </authorList>
    </citation>
    <scope>NUCLEOTIDE SEQUENCE [LARGE SCALE GENOMIC DNA]</scope>
    <source>
        <strain evidence="11">DSM 16219</strain>
    </source>
</reference>
<name>A0A1M6T8D4_9BACT</name>
<evidence type="ECO:0000256" key="5">
    <source>
        <dbReference type="ARBA" id="ARBA00022989"/>
    </source>
</evidence>
<dbReference type="AlphaFoldDB" id="A0A1M6T8D4"/>
<dbReference type="Proteomes" id="UP000183994">
    <property type="component" value="Unassembled WGS sequence"/>
</dbReference>
<accession>A0A1M6T8D4</accession>
<evidence type="ECO:0000313" key="11">
    <source>
        <dbReference type="Proteomes" id="UP000183994"/>
    </source>
</evidence>
<dbReference type="OrthoDB" id="326714at2"/>
<feature type="transmembrane region" description="Helical" evidence="8">
    <location>
        <begin position="154"/>
        <end position="177"/>
    </location>
</feature>
<feature type="domain" description="Lycopene cyclase" evidence="9">
    <location>
        <begin position="131"/>
        <end position="220"/>
    </location>
</feature>
<comment type="subcellular location">
    <subcellularLocation>
        <location evidence="1">Membrane</location>
        <topology evidence="1">Multi-pass membrane protein</topology>
    </subcellularLocation>
</comment>
<keyword evidence="5 8" id="KW-1133">Transmembrane helix</keyword>
<evidence type="ECO:0000256" key="4">
    <source>
        <dbReference type="ARBA" id="ARBA00022746"/>
    </source>
</evidence>
<dbReference type="GO" id="GO:0016020">
    <property type="term" value="C:membrane"/>
    <property type="evidence" value="ECO:0007669"/>
    <property type="project" value="UniProtKB-SubCell"/>
</dbReference>
<dbReference type="Pfam" id="PF18916">
    <property type="entry name" value="Lycopene_cyc"/>
    <property type="match status" value="1"/>
</dbReference>